<sequence>MSSDKSSATGVKLVAEGVTKRYWLEREQRDLLALEDVSLKIHNQEFVCIVGPSGCGKTTFLNVVAGLLPCEEGSLAIDGSMLEGPGTDRAMVFQNASLLPWRTVFDNVLFGMQLHKKFTAAEMRTRAQDFITMVGLKGTENQYPSELSGGMQQRVNLARALATDADILLMDEPFASLDAQTREFMQDELLKIWRRSGKTVLFITHQIDEAVFLADRVFVFGIMPGRLKAEITVPFERPRSLRLKRDSEFIQLTDQVWQLIEEEVRRTGMVLID</sequence>
<keyword evidence="1" id="KW-0813">Transport</keyword>
<organism evidence="5">
    <name type="scientific">marine metagenome</name>
    <dbReference type="NCBI Taxonomy" id="408172"/>
    <lineage>
        <taxon>unclassified sequences</taxon>
        <taxon>metagenomes</taxon>
        <taxon>ecological metagenomes</taxon>
    </lineage>
</organism>
<dbReference type="InterPro" id="IPR003439">
    <property type="entry name" value="ABC_transporter-like_ATP-bd"/>
</dbReference>
<proteinExistence type="predicted"/>
<evidence type="ECO:0000313" key="5">
    <source>
        <dbReference type="EMBL" id="SVB30742.1"/>
    </source>
</evidence>
<dbReference type="Pfam" id="PF00005">
    <property type="entry name" value="ABC_tran"/>
    <property type="match status" value="1"/>
</dbReference>
<dbReference type="PROSITE" id="PS00211">
    <property type="entry name" value="ABC_TRANSPORTER_1"/>
    <property type="match status" value="1"/>
</dbReference>
<protein>
    <recommendedName>
        <fullName evidence="4">ABC transporter domain-containing protein</fullName>
    </recommendedName>
</protein>
<evidence type="ECO:0000256" key="1">
    <source>
        <dbReference type="ARBA" id="ARBA00022448"/>
    </source>
</evidence>
<dbReference type="GO" id="GO:0005524">
    <property type="term" value="F:ATP binding"/>
    <property type="evidence" value="ECO:0007669"/>
    <property type="project" value="UniProtKB-KW"/>
</dbReference>
<dbReference type="InterPro" id="IPR003593">
    <property type="entry name" value="AAA+_ATPase"/>
</dbReference>
<dbReference type="CDD" id="cd03293">
    <property type="entry name" value="ABC_NrtD_SsuB_transporters"/>
    <property type="match status" value="1"/>
</dbReference>
<dbReference type="PANTHER" id="PTHR42788">
    <property type="entry name" value="TAURINE IMPORT ATP-BINDING PROTEIN-RELATED"/>
    <property type="match status" value="1"/>
</dbReference>
<dbReference type="InterPro" id="IPR050166">
    <property type="entry name" value="ABC_transporter_ATP-bind"/>
</dbReference>
<dbReference type="AlphaFoldDB" id="A0A382CY53"/>
<dbReference type="PANTHER" id="PTHR42788:SF13">
    <property type="entry name" value="ALIPHATIC SULFONATES IMPORT ATP-BINDING PROTEIN SSUB"/>
    <property type="match status" value="1"/>
</dbReference>
<evidence type="ECO:0000256" key="2">
    <source>
        <dbReference type="ARBA" id="ARBA00022741"/>
    </source>
</evidence>
<dbReference type="PROSITE" id="PS50893">
    <property type="entry name" value="ABC_TRANSPORTER_2"/>
    <property type="match status" value="1"/>
</dbReference>
<dbReference type="EMBL" id="UINC01036568">
    <property type="protein sequence ID" value="SVB30742.1"/>
    <property type="molecule type" value="Genomic_DNA"/>
</dbReference>
<name>A0A382CY53_9ZZZZ</name>
<dbReference type="SUPFAM" id="SSF52540">
    <property type="entry name" value="P-loop containing nucleoside triphosphate hydrolases"/>
    <property type="match status" value="1"/>
</dbReference>
<keyword evidence="2" id="KW-0547">Nucleotide-binding</keyword>
<feature type="domain" description="ABC transporter" evidence="4">
    <location>
        <begin position="13"/>
        <end position="247"/>
    </location>
</feature>
<gene>
    <name evidence="5" type="ORF">METZ01_LOCUS183596</name>
</gene>
<keyword evidence="3" id="KW-0067">ATP-binding</keyword>
<dbReference type="InterPro" id="IPR027417">
    <property type="entry name" value="P-loop_NTPase"/>
</dbReference>
<dbReference type="SMART" id="SM00382">
    <property type="entry name" value="AAA"/>
    <property type="match status" value="1"/>
</dbReference>
<reference evidence="5" key="1">
    <citation type="submission" date="2018-05" db="EMBL/GenBank/DDBJ databases">
        <authorList>
            <person name="Lanie J.A."/>
            <person name="Ng W.-L."/>
            <person name="Kazmierczak K.M."/>
            <person name="Andrzejewski T.M."/>
            <person name="Davidsen T.M."/>
            <person name="Wayne K.J."/>
            <person name="Tettelin H."/>
            <person name="Glass J.I."/>
            <person name="Rusch D."/>
            <person name="Podicherti R."/>
            <person name="Tsui H.-C.T."/>
            <person name="Winkler M.E."/>
        </authorList>
    </citation>
    <scope>NUCLEOTIDE SEQUENCE</scope>
</reference>
<dbReference type="Gene3D" id="3.40.50.300">
    <property type="entry name" value="P-loop containing nucleotide triphosphate hydrolases"/>
    <property type="match status" value="1"/>
</dbReference>
<evidence type="ECO:0000259" key="4">
    <source>
        <dbReference type="PROSITE" id="PS50893"/>
    </source>
</evidence>
<accession>A0A382CY53</accession>
<evidence type="ECO:0000256" key="3">
    <source>
        <dbReference type="ARBA" id="ARBA00022840"/>
    </source>
</evidence>
<dbReference type="GO" id="GO:0016887">
    <property type="term" value="F:ATP hydrolysis activity"/>
    <property type="evidence" value="ECO:0007669"/>
    <property type="project" value="InterPro"/>
</dbReference>
<dbReference type="InterPro" id="IPR017871">
    <property type="entry name" value="ABC_transporter-like_CS"/>
</dbReference>